<dbReference type="GO" id="GO:0002161">
    <property type="term" value="F:aminoacyl-tRNA deacylase activity"/>
    <property type="evidence" value="ECO:0007669"/>
    <property type="project" value="InterPro"/>
</dbReference>
<accession>A0A2M6K9H2</accession>
<dbReference type="AlphaFoldDB" id="A0A2M6K9H2"/>
<dbReference type="CDD" id="cd04332">
    <property type="entry name" value="YbaK_like"/>
    <property type="match status" value="1"/>
</dbReference>
<dbReference type="Proteomes" id="UP000230869">
    <property type="component" value="Unassembled WGS sequence"/>
</dbReference>
<feature type="domain" description="YbaK/aminoacyl-tRNA synthetase-associated" evidence="1">
    <location>
        <begin position="39"/>
        <end position="164"/>
    </location>
</feature>
<protein>
    <recommendedName>
        <fullName evidence="1">YbaK/aminoacyl-tRNA synthetase-associated domain-containing protein</fullName>
    </recommendedName>
</protein>
<gene>
    <name evidence="2" type="ORF">COV49_01730</name>
</gene>
<reference evidence="2 3" key="1">
    <citation type="submission" date="2017-09" db="EMBL/GenBank/DDBJ databases">
        <title>Depth-based differentiation of microbial function through sediment-hosted aquifers and enrichment of novel symbionts in the deep terrestrial subsurface.</title>
        <authorList>
            <person name="Probst A.J."/>
            <person name="Ladd B."/>
            <person name="Jarett J.K."/>
            <person name="Geller-Mcgrath D.E."/>
            <person name="Sieber C.M."/>
            <person name="Emerson J.B."/>
            <person name="Anantharaman K."/>
            <person name="Thomas B.C."/>
            <person name="Malmstrom R."/>
            <person name="Stieglmeier M."/>
            <person name="Klingl A."/>
            <person name="Woyke T."/>
            <person name="Ryan C.M."/>
            <person name="Banfield J.F."/>
        </authorList>
    </citation>
    <scope>NUCLEOTIDE SEQUENCE [LARGE SCALE GENOMIC DNA]</scope>
    <source>
        <strain evidence="2">CG11_big_fil_rev_8_21_14_0_20_39_10</strain>
    </source>
</reference>
<dbReference type="InterPro" id="IPR036754">
    <property type="entry name" value="YbaK/aa-tRNA-synt-asso_dom_sf"/>
</dbReference>
<comment type="caution">
    <text evidence="2">The sequence shown here is derived from an EMBL/GenBank/DDBJ whole genome shotgun (WGS) entry which is preliminary data.</text>
</comment>
<dbReference type="InterPro" id="IPR007214">
    <property type="entry name" value="YbaK/aa-tRNA-synth-assoc-dom"/>
</dbReference>
<evidence type="ECO:0000313" key="3">
    <source>
        <dbReference type="Proteomes" id="UP000230869"/>
    </source>
</evidence>
<evidence type="ECO:0000259" key="1">
    <source>
        <dbReference type="Pfam" id="PF04073"/>
    </source>
</evidence>
<dbReference type="Gene3D" id="3.90.960.10">
    <property type="entry name" value="YbaK/aminoacyl-tRNA synthetase-associated domain"/>
    <property type="match status" value="1"/>
</dbReference>
<dbReference type="Pfam" id="PF04073">
    <property type="entry name" value="tRNA_edit"/>
    <property type="match status" value="1"/>
</dbReference>
<organism evidence="2 3">
    <name type="scientific">Candidatus Falkowbacteria bacterium CG11_big_fil_rev_8_21_14_0_20_39_10</name>
    <dbReference type="NCBI Taxonomy" id="1974570"/>
    <lineage>
        <taxon>Bacteria</taxon>
        <taxon>Candidatus Falkowiibacteriota</taxon>
    </lineage>
</organism>
<dbReference type="PANTHER" id="PTHR30411">
    <property type="entry name" value="CYTOPLASMIC PROTEIN"/>
    <property type="match status" value="1"/>
</dbReference>
<proteinExistence type="predicted"/>
<dbReference type="PANTHER" id="PTHR30411:SF9">
    <property type="entry name" value="MULTIFUNCTIONAL SER_THR-TRNA DEACYLASE PROXP-Y"/>
    <property type="match status" value="1"/>
</dbReference>
<evidence type="ECO:0000313" key="2">
    <source>
        <dbReference type="EMBL" id="PIR13576.1"/>
    </source>
</evidence>
<dbReference type="EMBL" id="PCWW01000029">
    <property type="protein sequence ID" value="PIR13576.1"/>
    <property type="molecule type" value="Genomic_DNA"/>
</dbReference>
<name>A0A2M6K9H2_9BACT</name>
<dbReference type="SUPFAM" id="SSF55826">
    <property type="entry name" value="YbaK/ProRS associated domain"/>
    <property type="match status" value="1"/>
</dbReference>
<sequence length="188" mass="20940">MAKKIIKKTIKKKTVKTKLPLKLVKYLADHGVDHKVLEHKTVYTALDTAATLKKKMSEIAKSLLVKADKDYYLVLLPADYNLDFKKLGRCIGVQTKNPVKVVKIPGEKIMEELLKVKSGAMSAFGGFHKLPVYLDKGLVRAKKAVFAGGSHNHSVEMLVKDFIKIEKAALGSFGVKRKVGKVKKKVRK</sequence>